<feature type="region of interest" description="Disordered" evidence="1">
    <location>
        <begin position="318"/>
        <end position="591"/>
    </location>
</feature>
<feature type="compositionally biased region" description="Low complexity" evidence="1">
    <location>
        <begin position="318"/>
        <end position="327"/>
    </location>
</feature>
<keyword evidence="4" id="KW-1185">Reference proteome</keyword>
<dbReference type="Proteomes" id="UP000694044">
    <property type="component" value="Unassembled WGS sequence"/>
</dbReference>
<dbReference type="Pfam" id="PF00168">
    <property type="entry name" value="C2"/>
    <property type="match status" value="1"/>
</dbReference>
<feature type="compositionally biased region" description="Polar residues" evidence="1">
    <location>
        <begin position="328"/>
        <end position="339"/>
    </location>
</feature>
<organism evidence="3 4">
    <name type="scientific">Phytophthora pseudosyringae</name>
    <dbReference type="NCBI Taxonomy" id="221518"/>
    <lineage>
        <taxon>Eukaryota</taxon>
        <taxon>Sar</taxon>
        <taxon>Stramenopiles</taxon>
        <taxon>Oomycota</taxon>
        <taxon>Peronosporomycetes</taxon>
        <taxon>Peronosporales</taxon>
        <taxon>Peronosporaceae</taxon>
        <taxon>Phytophthora</taxon>
    </lineage>
</organism>
<protein>
    <recommendedName>
        <fullName evidence="2">C2 domain-containing protein</fullName>
    </recommendedName>
</protein>
<reference evidence="3" key="1">
    <citation type="submission" date="2021-02" db="EMBL/GenBank/DDBJ databases">
        <authorList>
            <person name="Palmer J.M."/>
        </authorList>
    </citation>
    <scope>NUCLEOTIDE SEQUENCE</scope>
    <source>
        <strain evidence="3">SCRP734</strain>
    </source>
</reference>
<feature type="compositionally biased region" description="Basic residues" evidence="1">
    <location>
        <begin position="373"/>
        <end position="391"/>
    </location>
</feature>
<feature type="compositionally biased region" description="Basic residues" evidence="1">
    <location>
        <begin position="444"/>
        <end position="472"/>
    </location>
</feature>
<dbReference type="EMBL" id="JAGDFM010000438">
    <property type="protein sequence ID" value="KAG7378270.1"/>
    <property type="molecule type" value="Genomic_DNA"/>
</dbReference>
<dbReference type="OrthoDB" id="74695at2759"/>
<dbReference type="PANTHER" id="PTHR47052">
    <property type="entry name" value="CONSERVED SERINE PROLINE-RICH PROTEIN (AFU_ORTHOLOGUE AFUA_2G01790)"/>
    <property type="match status" value="1"/>
</dbReference>
<sequence>MERFNSSIGLAGWGNPTLPESGFTLFLRVHSARNLAAMGRGSYCKLYLGNTEVVNGSAQAGASFSNLLALDHAQSQVQMQPPTHRVFRTKVLYSDQKACPEWNEKLELHVLNPATEILTIRVKSQLMLFCPSVGACAIPLCNVTPGEPAEQWFPLHKAGKPAGHIRLQLLLKEKDPHVGPPPPLAVNESPMQRLIQQHCQQERDRRQSQQSEESTRRQQFEEQERMQAEVRRQQQEAEERERTRMEEMAKMQAFHEHMQREEEAKVQAYLHKQMEHEEDWRVQGLAQKMHEMKVEETPEVVAKEPSSYCFADDVVTASTSRRSSNSSGLKQSFASSLDGNNREQVAEAVVLGEVVHDALPSSDSSSDGEDRKRRSRRKDKKLRKERSRKQSRSATDNQASSPPLFPRSTDPGLREEIPPCSISSASRADSSSSEETSSSEEDRRRRRRRRRKEKKAKRKERRRRHKAKRKARRESDGYESSSSYASSSSSSSSLSSSSSSEDERRKRKARKHKKTKERARSLREGKASSIPRASAPPHANSYGPDHSSYPTNKYSDPPPAYSRADQPQYGAGSSSNYIETLPPQPQQKRTMAEKISTAADVASILSDVASVATSIQQLTGGGDAGGGAGGAGIPFGAPDMSQFLGGQDLSGLAGQDFSGLVGTDTAQYF</sequence>
<dbReference type="PROSITE" id="PS50004">
    <property type="entry name" value="C2"/>
    <property type="match status" value="1"/>
</dbReference>
<proteinExistence type="predicted"/>
<dbReference type="InterPro" id="IPR000008">
    <property type="entry name" value="C2_dom"/>
</dbReference>
<gene>
    <name evidence="3" type="ORF">PHYPSEUDO_010304</name>
</gene>
<dbReference type="SMART" id="SM00239">
    <property type="entry name" value="C2"/>
    <property type="match status" value="1"/>
</dbReference>
<dbReference type="CDD" id="cd00030">
    <property type="entry name" value="C2"/>
    <property type="match status" value="1"/>
</dbReference>
<feature type="domain" description="C2" evidence="2">
    <location>
        <begin position="4"/>
        <end position="153"/>
    </location>
</feature>
<dbReference type="PANTHER" id="PTHR47052:SF3">
    <property type="entry name" value="INGRESSION PROTEIN 1"/>
    <property type="match status" value="1"/>
</dbReference>
<feature type="compositionally biased region" description="Low complexity" evidence="1">
    <location>
        <begin position="423"/>
        <end position="436"/>
    </location>
</feature>
<dbReference type="AlphaFoldDB" id="A0A8T1VDD7"/>
<accession>A0A8T1VDD7</accession>
<dbReference type="InterPro" id="IPR052981">
    <property type="entry name" value="Ingression_C2_domain"/>
</dbReference>
<feature type="compositionally biased region" description="Polar residues" evidence="1">
    <location>
        <begin position="392"/>
        <end position="401"/>
    </location>
</feature>
<evidence type="ECO:0000259" key="2">
    <source>
        <dbReference type="PROSITE" id="PS50004"/>
    </source>
</evidence>
<evidence type="ECO:0000256" key="1">
    <source>
        <dbReference type="SAM" id="MobiDB-lite"/>
    </source>
</evidence>
<feature type="compositionally biased region" description="Low complexity" evidence="1">
    <location>
        <begin position="480"/>
        <end position="499"/>
    </location>
</feature>
<feature type="compositionally biased region" description="Basic and acidic residues" evidence="1">
    <location>
        <begin position="200"/>
        <end position="244"/>
    </location>
</feature>
<evidence type="ECO:0000313" key="3">
    <source>
        <dbReference type="EMBL" id="KAG7378270.1"/>
    </source>
</evidence>
<name>A0A8T1VDD7_9STRA</name>
<comment type="caution">
    <text evidence="3">The sequence shown here is derived from an EMBL/GenBank/DDBJ whole genome shotgun (WGS) entry which is preliminary data.</text>
</comment>
<evidence type="ECO:0000313" key="4">
    <source>
        <dbReference type="Proteomes" id="UP000694044"/>
    </source>
</evidence>
<feature type="compositionally biased region" description="Basic residues" evidence="1">
    <location>
        <begin position="505"/>
        <end position="517"/>
    </location>
</feature>
<feature type="region of interest" description="Disordered" evidence="1">
    <location>
        <begin position="194"/>
        <end position="244"/>
    </location>
</feature>